<dbReference type="EMBL" id="QTUC01000001">
    <property type="protein sequence ID" value="REF37236.1"/>
    <property type="molecule type" value="Genomic_DNA"/>
</dbReference>
<dbReference type="AlphaFoldDB" id="A0A3D9V7E9"/>
<reference evidence="2 3" key="1">
    <citation type="submission" date="2018-08" db="EMBL/GenBank/DDBJ databases">
        <title>Sequencing the genomes of 1000 actinobacteria strains.</title>
        <authorList>
            <person name="Klenk H.-P."/>
        </authorList>
    </citation>
    <scope>NUCLEOTIDE SEQUENCE [LARGE SCALE GENOMIC DNA]</scope>
    <source>
        <strain evidence="2 3">DSM 22891</strain>
    </source>
</reference>
<feature type="transmembrane region" description="Helical" evidence="1">
    <location>
        <begin position="76"/>
        <end position="95"/>
    </location>
</feature>
<sequence>MNDAAAALATATTFVWLGMVLAISFMEAPLKFRAPGITLRLGLGIGRIVFRALNTAEIALALLLLIGVALGDVSGVTTALTAAVVGLLAVQLLGVRPPLNRRSDRVLAGEDHLPRSRMHHVYVALESVKVLVLVALGISLFAT</sequence>
<dbReference type="OrthoDB" id="1098954at2"/>
<proteinExistence type="predicted"/>
<feature type="transmembrane region" description="Helical" evidence="1">
    <location>
        <begin position="48"/>
        <end position="70"/>
    </location>
</feature>
<keyword evidence="1" id="KW-0812">Transmembrane</keyword>
<name>A0A3D9V7E9_THECX</name>
<evidence type="ECO:0008006" key="4">
    <source>
        <dbReference type="Google" id="ProtNLM"/>
    </source>
</evidence>
<evidence type="ECO:0000313" key="2">
    <source>
        <dbReference type="EMBL" id="REF37236.1"/>
    </source>
</evidence>
<evidence type="ECO:0000313" key="3">
    <source>
        <dbReference type="Proteomes" id="UP000256485"/>
    </source>
</evidence>
<keyword evidence="1" id="KW-0472">Membrane</keyword>
<dbReference type="Proteomes" id="UP000256485">
    <property type="component" value="Unassembled WGS sequence"/>
</dbReference>
<accession>A0A3D9V7E9</accession>
<feature type="transmembrane region" description="Helical" evidence="1">
    <location>
        <begin position="121"/>
        <end position="142"/>
    </location>
</feature>
<dbReference type="RefSeq" id="WP_115850732.1">
    <property type="nucleotide sequence ID" value="NZ_QTUC01000001.1"/>
</dbReference>
<gene>
    <name evidence="2" type="ORF">DFJ64_2677</name>
</gene>
<feature type="transmembrane region" description="Helical" evidence="1">
    <location>
        <begin position="6"/>
        <end position="27"/>
    </location>
</feature>
<evidence type="ECO:0000256" key="1">
    <source>
        <dbReference type="SAM" id="Phobius"/>
    </source>
</evidence>
<keyword evidence="3" id="KW-1185">Reference proteome</keyword>
<comment type="caution">
    <text evidence="2">The sequence shown here is derived from an EMBL/GenBank/DDBJ whole genome shotgun (WGS) entry which is preliminary data.</text>
</comment>
<organism evidence="2 3">
    <name type="scientific">Thermasporomyces composti</name>
    <dbReference type="NCBI Taxonomy" id="696763"/>
    <lineage>
        <taxon>Bacteria</taxon>
        <taxon>Bacillati</taxon>
        <taxon>Actinomycetota</taxon>
        <taxon>Actinomycetes</taxon>
        <taxon>Propionibacteriales</taxon>
        <taxon>Nocardioidaceae</taxon>
        <taxon>Thermasporomyces</taxon>
    </lineage>
</organism>
<protein>
    <recommendedName>
        <fullName evidence="4">Transmembrane protein</fullName>
    </recommendedName>
</protein>
<keyword evidence="1" id="KW-1133">Transmembrane helix</keyword>